<dbReference type="Proteomes" id="UP000326198">
    <property type="component" value="Unassembled WGS sequence"/>
</dbReference>
<keyword evidence="2" id="KW-1185">Reference proteome</keyword>
<protein>
    <submittedName>
        <fullName evidence="1">Uncharacterized protein</fullName>
    </submittedName>
</protein>
<evidence type="ECO:0000313" key="1">
    <source>
        <dbReference type="EMBL" id="KAE8380354.1"/>
    </source>
</evidence>
<dbReference type="AlphaFoldDB" id="A0A5N7BEY4"/>
<name>A0A5N7BEY4_9EURO</name>
<evidence type="ECO:0000313" key="2">
    <source>
        <dbReference type="Proteomes" id="UP000326198"/>
    </source>
</evidence>
<reference evidence="1 2" key="1">
    <citation type="submission" date="2019-04" db="EMBL/GenBank/DDBJ databases">
        <title>Friends and foes A comparative genomics studyof 23 Aspergillus species from section Flavi.</title>
        <authorList>
            <consortium name="DOE Joint Genome Institute"/>
            <person name="Kjaerbolling I."/>
            <person name="Vesth T."/>
            <person name="Frisvad J.C."/>
            <person name="Nybo J.L."/>
            <person name="Theobald S."/>
            <person name="Kildgaard S."/>
            <person name="Isbrandt T."/>
            <person name="Kuo A."/>
            <person name="Sato A."/>
            <person name="Lyhne E.K."/>
            <person name="Kogle M.E."/>
            <person name="Wiebenga A."/>
            <person name="Kun R.S."/>
            <person name="Lubbers R.J."/>
            <person name="Makela M.R."/>
            <person name="Barry K."/>
            <person name="Chovatia M."/>
            <person name="Clum A."/>
            <person name="Daum C."/>
            <person name="Haridas S."/>
            <person name="He G."/>
            <person name="LaButti K."/>
            <person name="Lipzen A."/>
            <person name="Mondo S."/>
            <person name="Riley R."/>
            <person name="Salamov A."/>
            <person name="Simmons B.A."/>
            <person name="Magnuson J.K."/>
            <person name="Henrissat B."/>
            <person name="Mortensen U.H."/>
            <person name="Larsen T.O."/>
            <person name="Devries R.P."/>
            <person name="Grigoriev I.V."/>
            <person name="Machida M."/>
            <person name="Baker S.E."/>
            <person name="Andersen M.R."/>
        </authorList>
    </citation>
    <scope>NUCLEOTIDE SEQUENCE [LARGE SCALE GENOMIC DNA]</scope>
    <source>
        <strain evidence="1 2">IBT 29228</strain>
    </source>
</reference>
<proteinExistence type="predicted"/>
<accession>A0A5N7BEY4</accession>
<gene>
    <name evidence="1" type="ORF">BDV26DRAFT_257507</name>
</gene>
<organism evidence="1 2">
    <name type="scientific">Aspergillus bertholletiae</name>
    <dbReference type="NCBI Taxonomy" id="1226010"/>
    <lineage>
        <taxon>Eukaryota</taxon>
        <taxon>Fungi</taxon>
        <taxon>Dikarya</taxon>
        <taxon>Ascomycota</taxon>
        <taxon>Pezizomycotina</taxon>
        <taxon>Eurotiomycetes</taxon>
        <taxon>Eurotiomycetidae</taxon>
        <taxon>Eurotiales</taxon>
        <taxon>Aspergillaceae</taxon>
        <taxon>Aspergillus</taxon>
        <taxon>Aspergillus subgen. Circumdati</taxon>
    </lineage>
</organism>
<dbReference type="EMBL" id="ML736182">
    <property type="protein sequence ID" value="KAE8380354.1"/>
    <property type="molecule type" value="Genomic_DNA"/>
</dbReference>
<sequence length="70" mass="7623">MRICTAWIELNQHCVDQVADLCLILRGLLYLLCFTALATASLPKAATQEAESTDAKLHVPSDPMALPRAV</sequence>